<evidence type="ECO:0000313" key="3">
    <source>
        <dbReference type="Proteomes" id="UP000276834"/>
    </source>
</evidence>
<organism evidence="2 3">
    <name type="scientific">Chloebia gouldiae</name>
    <name type="common">Gouldian finch</name>
    <name type="synonym">Erythrura gouldiae</name>
    <dbReference type="NCBI Taxonomy" id="44316"/>
    <lineage>
        <taxon>Eukaryota</taxon>
        <taxon>Metazoa</taxon>
        <taxon>Chordata</taxon>
        <taxon>Craniata</taxon>
        <taxon>Vertebrata</taxon>
        <taxon>Euteleostomi</taxon>
        <taxon>Archelosauria</taxon>
        <taxon>Archosauria</taxon>
        <taxon>Dinosauria</taxon>
        <taxon>Saurischia</taxon>
        <taxon>Theropoda</taxon>
        <taxon>Coelurosauria</taxon>
        <taxon>Aves</taxon>
        <taxon>Neognathae</taxon>
        <taxon>Neoaves</taxon>
        <taxon>Telluraves</taxon>
        <taxon>Australaves</taxon>
        <taxon>Passeriformes</taxon>
        <taxon>Passeroidea</taxon>
        <taxon>Passeridae</taxon>
        <taxon>Chloebia</taxon>
    </lineage>
</organism>
<proteinExistence type="predicted"/>
<evidence type="ECO:0000256" key="1">
    <source>
        <dbReference type="SAM" id="MobiDB-lite"/>
    </source>
</evidence>
<name>A0A3L8SXR3_CHLGU</name>
<protein>
    <submittedName>
        <fullName evidence="2">Uncharacterized protein</fullName>
    </submittedName>
</protein>
<accession>A0A3L8SXR3</accession>
<feature type="compositionally biased region" description="Polar residues" evidence="1">
    <location>
        <begin position="86"/>
        <end position="102"/>
    </location>
</feature>
<feature type="region of interest" description="Disordered" evidence="1">
    <location>
        <begin position="74"/>
        <end position="115"/>
    </location>
</feature>
<dbReference type="Proteomes" id="UP000276834">
    <property type="component" value="Unassembled WGS sequence"/>
</dbReference>
<reference evidence="2 3" key="1">
    <citation type="journal article" date="2018" name="Proc. R. Soc. B">
        <title>A non-coding region near Follistatin controls head colour polymorphism in the Gouldian finch.</title>
        <authorList>
            <person name="Toomey M.B."/>
            <person name="Marques C.I."/>
            <person name="Andrade P."/>
            <person name="Araujo P.M."/>
            <person name="Sabatino S."/>
            <person name="Gazda M.A."/>
            <person name="Afonso S."/>
            <person name="Lopes R.J."/>
            <person name="Corbo J.C."/>
            <person name="Carneiro M."/>
        </authorList>
    </citation>
    <scope>NUCLEOTIDE SEQUENCE [LARGE SCALE GENOMIC DNA]</scope>
    <source>
        <strain evidence="2">Red01</strain>
        <tissue evidence="2">Muscle</tissue>
    </source>
</reference>
<comment type="caution">
    <text evidence="2">The sequence shown here is derived from an EMBL/GenBank/DDBJ whole genome shotgun (WGS) entry which is preliminary data.</text>
</comment>
<evidence type="ECO:0000313" key="2">
    <source>
        <dbReference type="EMBL" id="RLW09303.1"/>
    </source>
</evidence>
<sequence>MVSLDYGLTRHGAEAATSLSSQLGQHLLQHKAASTENPQELSAELMWRRARRSCSSSGTTRSVYAAWCTRGSPQPWAAPSPGSMRPQLQSRGSGGPFSSSLKMLTGRKEPSCSQDQGMSSSCYPAPFQDDVSSAVAHRLQSHCPWLLPSWPFGSCTIYSAKIQL</sequence>
<gene>
    <name evidence="2" type="ORF">DV515_00002870</name>
</gene>
<dbReference type="AlphaFoldDB" id="A0A3L8SXR3"/>
<keyword evidence="3" id="KW-1185">Reference proteome</keyword>
<dbReference type="EMBL" id="QUSF01000005">
    <property type="protein sequence ID" value="RLW09303.1"/>
    <property type="molecule type" value="Genomic_DNA"/>
</dbReference>